<accession>A0A6H2C157</accession>
<name>A0A6H2C157_DOLFA</name>
<reference evidence="2 3" key="2">
    <citation type="submission" date="2020-04" db="EMBL/GenBank/DDBJ databases">
        <authorList>
            <person name="Fomenkov A."/>
            <person name="Anton B.P."/>
            <person name="Roberts R.J."/>
        </authorList>
    </citation>
    <scope>NUCLEOTIDE SEQUENCE [LARGE SCALE GENOMIC DNA]</scope>
    <source>
        <strain evidence="2 3">CCAP 1403/13f</strain>
    </source>
</reference>
<organism evidence="2 3">
    <name type="scientific">Dolichospermum flos-aquae CCAP 1403/13F</name>
    <dbReference type="NCBI Taxonomy" id="315271"/>
    <lineage>
        <taxon>Bacteria</taxon>
        <taxon>Bacillati</taxon>
        <taxon>Cyanobacteriota</taxon>
        <taxon>Cyanophyceae</taxon>
        <taxon>Nostocales</taxon>
        <taxon>Aphanizomenonaceae</taxon>
        <taxon>Dolichospermum</taxon>
    </lineage>
</organism>
<reference evidence="2 3" key="1">
    <citation type="submission" date="2020-04" db="EMBL/GenBank/DDBJ databases">
        <title>Genome-Wide Identification of 5-Methylcytosine Sites in Bacterial Genomes By High-Throughput Sequencing of MspJI Restriction Fragments.</title>
        <authorList>
            <person name="Wu V."/>
        </authorList>
    </citation>
    <scope>NUCLEOTIDE SEQUENCE [LARGE SCALE GENOMIC DNA]</scope>
    <source>
        <strain evidence="2 3">CCAP 1403/13f</strain>
    </source>
</reference>
<proteinExistence type="predicted"/>
<sequence length="357" mass="42406">MNIESLERFKKELNQIREYLKHIQYVNDVAAYHVQDNDNEQIKNLLNTLSSHDRGFRTDRRIFEYKASIISLYGLLEKYVEIWIKEYLDFLSSVIPEYTQIHEKIRENHFELSLKLINTITTRESAKYQRLTKEEVLNKLNNCIVNPSKYQINTDAFVLLSGNLKHNKIVELFNKLNLDLNDELLKNEELKNEIGLTPERISRIEKDILYKKINDLVERRNEIAHGSEKSTEEDNLLQISELEPYIQFLEKYCQAIFQTLFEQVIKEESRHTFQKIENVINTYANKVLAFELENYTIKVGDMLIVENKEGRFYKKPILTIELNNKSYQELTVLEKTNVAVSVEPKIRDNQIFYIIKK</sequence>
<evidence type="ECO:0000313" key="3">
    <source>
        <dbReference type="Proteomes" id="UP000502433"/>
    </source>
</evidence>
<dbReference type="InterPro" id="IPR041519">
    <property type="entry name" value="HEPN_RiboL-PSP"/>
</dbReference>
<dbReference type="AlphaFoldDB" id="A0A6H2C157"/>
<dbReference type="EMBL" id="CP051206">
    <property type="protein sequence ID" value="QJB45565.1"/>
    <property type="molecule type" value="Genomic_DNA"/>
</dbReference>
<feature type="domain" description="RiboL-PSP-HEPN" evidence="1">
    <location>
        <begin position="39"/>
        <end position="260"/>
    </location>
</feature>
<dbReference type="KEGG" id="dfs:HGD76_16705"/>
<evidence type="ECO:0000259" key="1">
    <source>
        <dbReference type="Pfam" id="PF18735"/>
    </source>
</evidence>
<dbReference type="Proteomes" id="UP000502433">
    <property type="component" value="Chromosome"/>
</dbReference>
<protein>
    <recommendedName>
        <fullName evidence="1">RiboL-PSP-HEPN domain-containing protein</fullName>
    </recommendedName>
</protein>
<dbReference type="Pfam" id="PF18735">
    <property type="entry name" value="HEPN_RiboL-PSP"/>
    <property type="match status" value="1"/>
</dbReference>
<gene>
    <name evidence="2" type="ORF">HGD76_16705</name>
</gene>
<dbReference type="RefSeq" id="WP_168696447.1">
    <property type="nucleotide sequence ID" value="NZ_CP051206.1"/>
</dbReference>
<evidence type="ECO:0000313" key="2">
    <source>
        <dbReference type="EMBL" id="QJB45565.1"/>
    </source>
</evidence>